<protein>
    <recommendedName>
        <fullName evidence="4">Copper transport protein</fullName>
    </recommendedName>
</protein>
<dbReference type="Proteomes" id="UP000015100">
    <property type="component" value="Unassembled WGS sequence"/>
</dbReference>
<keyword evidence="4" id="KW-0813">Transport</keyword>
<dbReference type="PANTHER" id="PTHR12483:SF120">
    <property type="entry name" value="HIGH-AFFINITY COPPER TRANSPORTER CTRA2"/>
    <property type="match status" value="1"/>
</dbReference>
<feature type="transmembrane region" description="Helical" evidence="4">
    <location>
        <begin position="58"/>
        <end position="78"/>
    </location>
</feature>
<dbReference type="GO" id="GO:0005886">
    <property type="term" value="C:plasma membrane"/>
    <property type="evidence" value="ECO:0007669"/>
    <property type="project" value="TreeGrafter"/>
</dbReference>
<evidence type="ECO:0000256" key="2">
    <source>
        <dbReference type="ARBA" id="ARBA00022989"/>
    </source>
</evidence>
<evidence type="ECO:0000313" key="7">
    <source>
        <dbReference type="Proteomes" id="UP000015100"/>
    </source>
</evidence>
<sequence>MNHDHGSMTGSGDASSPQSTSSTQESSSHGGAMAMVFQWAVETPIYSTAFTPKNSGQYFGALVFLIVLSIIYRALVAYKSRKESVWRAEERSRSVILAGQFHDDKASADISTHEVRGATPWRWQVDPIRALLSALNVGLHYLLMFAVMSLNVGYFFAVLIGVFLGDILFARYGH</sequence>
<comment type="similarity">
    <text evidence="4">Belongs to the copper transporter (Ctr) (TC 1.A.56) family. SLC31A subfamily.</text>
</comment>
<dbReference type="InterPro" id="IPR007274">
    <property type="entry name" value="Cop_transporter"/>
</dbReference>
<dbReference type="Pfam" id="PF04145">
    <property type="entry name" value="Ctr"/>
    <property type="match status" value="1"/>
</dbReference>
<reference evidence="6 7" key="1">
    <citation type="journal article" date="2013" name="PLoS Genet.">
        <title>Genomic mechanisms accounting for the adaptation to parasitism in nematode-trapping fungi.</title>
        <authorList>
            <person name="Meerupati T."/>
            <person name="Andersson K.M."/>
            <person name="Friman E."/>
            <person name="Kumar D."/>
            <person name="Tunlid A."/>
            <person name="Ahren D."/>
        </authorList>
    </citation>
    <scope>NUCLEOTIDE SEQUENCE [LARGE SCALE GENOMIC DNA]</scope>
    <source>
        <strain evidence="6 7">CBS 200.50</strain>
    </source>
</reference>
<dbReference type="EMBL" id="AQGS01000814">
    <property type="protein sequence ID" value="EPS36945.1"/>
    <property type="molecule type" value="Genomic_DNA"/>
</dbReference>
<keyword evidence="4" id="KW-0187">Copper transport</keyword>
<proteinExistence type="inferred from homology"/>
<feature type="compositionally biased region" description="Low complexity" evidence="5">
    <location>
        <begin position="15"/>
        <end position="28"/>
    </location>
</feature>
<dbReference type="STRING" id="1284197.S8A1V0"/>
<keyword evidence="7" id="KW-1185">Reference proteome</keyword>
<dbReference type="GO" id="GO:0005375">
    <property type="term" value="F:copper ion transmembrane transporter activity"/>
    <property type="evidence" value="ECO:0007669"/>
    <property type="project" value="UniProtKB-UniRule"/>
</dbReference>
<name>S8A1V0_DACHA</name>
<dbReference type="OrthoDB" id="73901at2759"/>
<evidence type="ECO:0000313" key="6">
    <source>
        <dbReference type="EMBL" id="EPS36945.1"/>
    </source>
</evidence>
<comment type="caution">
    <text evidence="6">The sequence shown here is derived from an EMBL/GenBank/DDBJ whole genome shotgun (WGS) entry which is preliminary data.</text>
</comment>
<evidence type="ECO:0000256" key="5">
    <source>
        <dbReference type="SAM" id="MobiDB-lite"/>
    </source>
</evidence>
<reference evidence="7" key="2">
    <citation type="submission" date="2013-04" db="EMBL/GenBank/DDBJ databases">
        <title>Genomic mechanisms accounting for the adaptation to parasitism in nematode-trapping fungi.</title>
        <authorList>
            <person name="Ahren D.G."/>
        </authorList>
    </citation>
    <scope>NUCLEOTIDE SEQUENCE [LARGE SCALE GENOMIC DNA]</scope>
    <source>
        <strain evidence="7">CBS 200.50</strain>
    </source>
</reference>
<dbReference type="PANTHER" id="PTHR12483">
    <property type="entry name" value="SOLUTE CARRIER FAMILY 31 COPPER TRANSPORTERS"/>
    <property type="match status" value="1"/>
</dbReference>
<evidence type="ECO:0000256" key="1">
    <source>
        <dbReference type="ARBA" id="ARBA00022692"/>
    </source>
</evidence>
<feature type="region of interest" description="Disordered" evidence="5">
    <location>
        <begin position="1"/>
        <end position="28"/>
    </location>
</feature>
<dbReference type="OMA" id="PIPWRFS"/>
<keyword evidence="4" id="KW-0186">Copper</keyword>
<comment type="subcellular location">
    <subcellularLocation>
        <location evidence="4">Membrane</location>
        <topology evidence="4">Multi-pass membrane protein</topology>
    </subcellularLocation>
</comment>
<dbReference type="eggNOG" id="ENOG502S287">
    <property type="taxonomic scope" value="Eukaryota"/>
</dbReference>
<dbReference type="HOGENOM" id="CLU_090404_1_1_1"/>
<evidence type="ECO:0000256" key="3">
    <source>
        <dbReference type="ARBA" id="ARBA00023136"/>
    </source>
</evidence>
<keyword evidence="4" id="KW-0406">Ion transport</keyword>
<accession>S8A1V0</accession>
<evidence type="ECO:0000256" key="4">
    <source>
        <dbReference type="RuleBase" id="RU367022"/>
    </source>
</evidence>
<organism evidence="6 7">
    <name type="scientific">Dactylellina haptotyla (strain CBS 200.50)</name>
    <name type="common">Nematode-trapping fungus</name>
    <name type="synonym">Monacrosporium haptotylum</name>
    <dbReference type="NCBI Taxonomy" id="1284197"/>
    <lineage>
        <taxon>Eukaryota</taxon>
        <taxon>Fungi</taxon>
        <taxon>Dikarya</taxon>
        <taxon>Ascomycota</taxon>
        <taxon>Pezizomycotina</taxon>
        <taxon>Orbiliomycetes</taxon>
        <taxon>Orbiliales</taxon>
        <taxon>Orbiliaceae</taxon>
        <taxon>Dactylellina</taxon>
    </lineage>
</organism>
<keyword evidence="2 4" id="KW-1133">Transmembrane helix</keyword>
<keyword evidence="1 4" id="KW-0812">Transmembrane</keyword>
<keyword evidence="3 4" id="KW-0472">Membrane</keyword>
<gene>
    <name evidence="6" type="ORF">H072_9495</name>
</gene>
<dbReference type="AlphaFoldDB" id="S8A1V0"/>